<dbReference type="EMBL" id="LAZR01000126">
    <property type="protein sequence ID" value="KKN88739.1"/>
    <property type="molecule type" value="Genomic_DNA"/>
</dbReference>
<protein>
    <submittedName>
        <fullName evidence="1">Uncharacterized protein</fullName>
    </submittedName>
</protein>
<gene>
    <name evidence="1" type="ORF">LCGC14_0246300</name>
</gene>
<organism evidence="1">
    <name type="scientific">marine sediment metagenome</name>
    <dbReference type="NCBI Taxonomy" id="412755"/>
    <lineage>
        <taxon>unclassified sequences</taxon>
        <taxon>metagenomes</taxon>
        <taxon>ecological metagenomes</taxon>
    </lineage>
</organism>
<sequence length="63" mass="7459">MGNQEELYTEEDVQAMYIAGLLAGMGRPRDTSSVDYLSDHLNNHGWKWIRQLLDNRRNKRHEE</sequence>
<proteinExistence type="predicted"/>
<evidence type="ECO:0000313" key="1">
    <source>
        <dbReference type="EMBL" id="KKN88739.1"/>
    </source>
</evidence>
<name>A0A0F9UAR7_9ZZZZ</name>
<reference evidence="1" key="1">
    <citation type="journal article" date="2015" name="Nature">
        <title>Complex archaea that bridge the gap between prokaryotes and eukaryotes.</title>
        <authorList>
            <person name="Spang A."/>
            <person name="Saw J.H."/>
            <person name="Jorgensen S.L."/>
            <person name="Zaremba-Niedzwiedzka K."/>
            <person name="Martijn J."/>
            <person name="Lind A.E."/>
            <person name="van Eijk R."/>
            <person name="Schleper C."/>
            <person name="Guy L."/>
            <person name="Ettema T.J."/>
        </authorList>
    </citation>
    <scope>NUCLEOTIDE SEQUENCE</scope>
</reference>
<comment type="caution">
    <text evidence="1">The sequence shown here is derived from an EMBL/GenBank/DDBJ whole genome shotgun (WGS) entry which is preliminary data.</text>
</comment>
<dbReference type="AlphaFoldDB" id="A0A0F9UAR7"/>
<accession>A0A0F9UAR7</accession>